<evidence type="ECO:0000259" key="1">
    <source>
        <dbReference type="Pfam" id="PF13521"/>
    </source>
</evidence>
<feature type="domain" description="NadR/Ttd14 AAA" evidence="1">
    <location>
        <begin position="4"/>
        <end position="165"/>
    </location>
</feature>
<evidence type="ECO:0000313" key="3">
    <source>
        <dbReference type="Proteomes" id="UP000241771"/>
    </source>
</evidence>
<organism evidence="2 3">
    <name type="scientific">Photobacterium sanctipauli</name>
    <dbReference type="NCBI Taxonomy" id="1342794"/>
    <lineage>
        <taxon>Bacteria</taxon>
        <taxon>Pseudomonadati</taxon>
        <taxon>Pseudomonadota</taxon>
        <taxon>Gammaproteobacteria</taxon>
        <taxon>Vibrionales</taxon>
        <taxon>Vibrionaceae</taxon>
        <taxon>Photobacterium</taxon>
    </lineage>
</organism>
<dbReference type="AlphaFoldDB" id="A0A2T3NEW8"/>
<dbReference type="Proteomes" id="UP000241771">
    <property type="component" value="Unassembled WGS sequence"/>
</dbReference>
<dbReference type="Pfam" id="PF13521">
    <property type="entry name" value="AAA_28"/>
    <property type="match status" value="1"/>
</dbReference>
<dbReference type="OrthoDB" id="5638848at2"/>
<gene>
    <name evidence="2" type="ORF">C9I98_22695</name>
</gene>
<dbReference type="Gene3D" id="3.40.50.300">
    <property type="entry name" value="P-loop containing nucleotide triphosphate hydrolases"/>
    <property type="match status" value="1"/>
</dbReference>
<evidence type="ECO:0000313" key="2">
    <source>
        <dbReference type="EMBL" id="PSW13107.1"/>
    </source>
</evidence>
<proteinExistence type="predicted"/>
<dbReference type="EMBL" id="PYMA01000020">
    <property type="protein sequence ID" value="PSW13107.1"/>
    <property type="molecule type" value="Genomic_DNA"/>
</dbReference>
<comment type="caution">
    <text evidence="2">The sequence shown here is derived from an EMBL/GenBank/DDBJ whole genome shotgun (WGS) entry which is preliminary data.</text>
</comment>
<sequence length="179" mass="19730">MQPIIITGGPGAGKTSLLSALAQRGYMAFTEVSRTLIRQQAALDDGILPWTDLPRFAALCLEAMGEQRQQAMCGTMPAFVDRAIGDICAYLVIGGEAVAQHYIEAAKGYYPTVFCCAPNQAIYVQDDERPHTFAEAEAIHRQLKQTYSELGYQVVEVPWDTVDNRASWVLAQMRQAEKA</sequence>
<reference evidence="2 3" key="1">
    <citation type="submission" date="2018-01" db="EMBL/GenBank/DDBJ databases">
        <title>Whole genome sequencing of Histamine producing bacteria.</title>
        <authorList>
            <person name="Butler K."/>
        </authorList>
    </citation>
    <scope>NUCLEOTIDE SEQUENCE [LARGE SCALE GENOMIC DNA]</scope>
    <source>
        <strain evidence="2 3">DSM 100436</strain>
    </source>
</reference>
<name>A0A2T3NEW8_9GAMM</name>
<accession>A0A2T3NEW8</accession>
<dbReference type="RefSeq" id="WP_036820888.1">
    <property type="nucleotide sequence ID" value="NZ_JGVO01000301.1"/>
</dbReference>
<dbReference type="SUPFAM" id="SSF52540">
    <property type="entry name" value="P-loop containing nucleoside triphosphate hydrolases"/>
    <property type="match status" value="1"/>
</dbReference>
<dbReference type="InterPro" id="IPR027417">
    <property type="entry name" value="P-loop_NTPase"/>
</dbReference>
<protein>
    <submittedName>
        <fullName evidence="2">ATPase</fullName>
    </submittedName>
</protein>
<keyword evidence="3" id="KW-1185">Reference proteome</keyword>
<dbReference type="InterPro" id="IPR038727">
    <property type="entry name" value="NadR/Ttd14_AAA_dom"/>
</dbReference>